<comment type="caution">
    <text evidence="1">The sequence shown here is derived from an EMBL/GenBank/DDBJ whole genome shotgun (WGS) entry which is preliminary data.</text>
</comment>
<evidence type="ECO:0000313" key="1">
    <source>
        <dbReference type="EMBL" id="MRH78496.1"/>
    </source>
</evidence>
<name>A0A6N7QQ09_9GAMM</name>
<keyword evidence="1" id="KW-0238">DNA-binding</keyword>
<proteinExistence type="predicted"/>
<dbReference type="GO" id="GO:0003677">
    <property type="term" value="F:DNA binding"/>
    <property type="evidence" value="ECO:0007669"/>
    <property type="project" value="UniProtKB-KW"/>
</dbReference>
<sequence length="161" mass="17417">MEYHFRLNYQLSADTQDIDALIEQLAEAGCDDALIGSGRPGRLALEFTRDAASAKAAVQSAIQDIQKAMPSARLVEASPDFVGLTDIADIIGVSRQAVRKLMLAHPHSFPLPVHEGSVAIWHLAEVIDWLEQRGGYDLHASLKETAHAVLALNASRPQLAA</sequence>
<organism evidence="1 2">
    <name type="scientific">Spiribacter salilacus</name>
    <dbReference type="NCBI Taxonomy" id="2664894"/>
    <lineage>
        <taxon>Bacteria</taxon>
        <taxon>Pseudomonadati</taxon>
        <taxon>Pseudomonadota</taxon>
        <taxon>Gammaproteobacteria</taxon>
        <taxon>Chromatiales</taxon>
        <taxon>Ectothiorhodospiraceae</taxon>
        <taxon>Spiribacter</taxon>
    </lineage>
</organism>
<protein>
    <submittedName>
        <fullName evidence="1">DNA-binding protein</fullName>
    </submittedName>
</protein>
<dbReference type="RefSeq" id="WP_153719528.1">
    <property type="nucleotide sequence ID" value="NZ_WJPP01000003.1"/>
</dbReference>
<gene>
    <name evidence="1" type="ORF">GH984_07225</name>
</gene>
<dbReference type="AlphaFoldDB" id="A0A6N7QQ09"/>
<reference evidence="1 2" key="1">
    <citation type="submission" date="2019-11" db="EMBL/GenBank/DDBJ databases">
        <authorList>
            <person name="Zhang X.Y."/>
        </authorList>
    </citation>
    <scope>NUCLEOTIDE SEQUENCE [LARGE SCALE GENOMIC DNA]</scope>
    <source>
        <strain evidence="1 2">C176</strain>
    </source>
</reference>
<evidence type="ECO:0000313" key="2">
    <source>
        <dbReference type="Proteomes" id="UP000433788"/>
    </source>
</evidence>
<accession>A0A6N7QQ09</accession>
<keyword evidence="2" id="KW-1185">Reference proteome</keyword>
<dbReference type="Proteomes" id="UP000433788">
    <property type="component" value="Unassembled WGS sequence"/>
</dbReference>
<dbReference type="EMBL" id="WJPP01000003">
    <property type="protein sequence ID" value="MRH78496.1"/>
    <property type="molecule type" value="Genomic_DNA"/>
</dbReference>